<feature type="binding site" evidence="4">
    <location>
        <position position="293"/>
    </location>
    <ligand>
        <name>substrate</name>
    </ligand>
</feature>
<dbReference type="Pfam" id="PF00208">
    <property type="entry name" value="ELFV_dehydrog"/>
    <property type="match status" value="1"/>
</dbReference>
<dbReference type="InterPro" id="IPR006097">
    <property type="entry name" value="Glu/Leu/Phe/Val/Trp_DH_dimer"/>
</dbReference>
<evidence type="ECO:0000256" key="2">
    <source>
        <dbReference type="ARBA" id="ARBA00023002"/>
    </source>
</evidence>
<evidence type="ECO:0000256" key="3">
    <source>
        <dbReference type="PIRSR" id="PIRSR000185-1"/>
    </source>
</evidence>
<dbReference type="PANTHER" id="PTHR11606">
    <property type="entry name" value="GLUTAMATE DEHYDROGENASE"/>
    <property type="match status" value="1"/>
</dbReference>
<accession>A0A2M7MHG0</accession>
<gene>
    <name evidence="8" type="ORF">COZ26_01310</name>
</gene>
<dbReference type="GO" id="GO:0004352">
    <property type="term" value="F:glutamate dehydrogenase (NAD+) activity"/>
    <property type="evidence" value="ECO:0007669"/>
    <property type="project" value="TreeGrafter"/>
</dbReference>
<feature type="binding site" evidence="4">
    <location>
        <position position="154"/>
    </location>
    <ligand>
        <name>NAD(+)</name>
        <dbReference type="ChEBI" id="CHEBI:57540"/>
    </ligand>
</feature>
<dbReference type="SMART" id="SM00839">
    <property type="entry name" value="ELFV_dehydrog"/>
    <property type="match status" value="1"/>
</dbReference>
<dbReference type="InterPro" id="IPR006096">
    <property type="entry name" value="Glu/Leu/Phe/Val/Trp_DH_C"/>
</dbReference>
<dbReference type="InterPro" id="IPR033524">
    <property type="entry name" value="Glu/Leu/Phe/Val_DH_AS"/>
</dbReference>
<sequence length="357" mass="39245">PYKGGLRFHPQTDLVEVKALAFWMTIKCSVAGIPMGGSKGGITVDPKKLAENELEELTRSFTRKLADYIGPEIDVPAPDVNTNPKIMSWVMDEYSRLKGYNVPGVVTGKPLELGGSAGRTEATGQGGFYIMEELAKKLKINPEKTTVAIQGFGNVGFYLAEFLYHAGYKIVALSDSQGGILDKYGQSMNPKNIMATKQKEGKISGCYCVGTVCDCENYKQITNEQLLKLEVDVLVPAALESAINEKNAGKVKAKIILEMANGGITPAAEEKLLKKGKIIMPDVLANAGGVTVSYFEWVQNLAKYYWSLSEVNDKLKKIMVDSFNAVWQAKEEYQTDWRTAAFIVALKRIETAMKMRG</sequence>
<dbReference type="SUPFAM" id="SSF53223">
    <property type="entry name" value="Aminoacid dehydrogenase-like, N-terminal domain"/>
    <property type="match status" value="1"/>
</dbReference>
<evidence type="ECO:0000313" key="9">
    <source>
        <dbReference type="Proteomes" id="UP000230658"/>
    </source>
</evidence>
<comment type="similarity">
    <text evidence="1 6">Belongs to the Glu/Leu/Phe/Val dehydrogenases family.</text>
</comment>
<dbReference type="PIRSF" id="PIRSF000185">
    <property type="entry name" value="Glu_DH"/>
    <property type="match status" value="1"/>
</dbReference>
<dbReference type="PRINTS" id="PR00082">
    <property type="entry name" value="GLFDHDRGNASE"/>
</dbReference>
<evidence type="ECO:0000256" key="4">
    <source>
        <dbReference type="PIRSR" id="PIRSR000185-2"/>
    </source>
</evidence>
<dbReference type="CDD" id="cd01076">
    <property type="entry name" value="NAD_bind_1_Glu_DH"/>
    <property type="match status" value="1"/>
</dbReference>
<evidence type="ECO:0000256" key="5">
    <source>
        <dbReference type="PIRSR" id="PIRSR000185-3"/>
    </source>
</evidence>
<keyword evidence="4" id="KW-0547">Nucleotide-binding</keyword>
<dbReference type="AlphaFoldDB" id="A0A2M7MHG0"/>
<name>A0A2M7MHG0_9BACT</name>
<dbReference type="Gene3D" id="3.40.50.10860">
    <property type="entry name" value="Leucine Dehydrogenase, chain A, domain 1"/>
    <property type="match status" value="1"/>
</dbReference>
<dbReference type="EMBL" id="PFJV01000031">
    <property type="protein sequence ID" value="PIX92541.1"/>
    <property type="molecule type" value="Genomic_DNA"/>
</dbReference>
<dbReference type="PROSITE" id="PS00074">
    <property type="entry name" value="GLFV_DEHYDROGENASE"/>
    <property type="match status" value="1"/>
</dbReference>
<dbReference type="Proteomes" id="UP000230658">
    <property type="component" value="Unassembled WGS sequence"/>
</dbReference>
<dbReference type="InterPro" id="IPR046346">
    <property type="entry name" value="Aminoacid_DH-like_N_sf"/>
</dbReference>
<feature type="site" description="Important for catalysis" evidence="5">
    <location>
        <position position="79"/>
    </location>
</feature>
<comment type="caution">
    <text evidence="8">The sequence shown here is derived from an EMBL/GenBank/DDBJ whole genome shotgun (WGS) entry which is preliminary data.</text>
</comment>
<organism evidence="8 9">
    <name type="scientific">Candidatus Kuenenbacteria bacterium CG_4_10_14_3_um_filter_39_14</name>
    <dbReference type="NCBI Taxonomy" id="1974614"/>
    <lineage>
        <taxon>Bacteria</taxon>
        <taxon>Candidatus Kueneniibacteriota</taxon>
    </lineage>
</organism>
<dbReference type="Pfam" id="PF02812">
    <property type="entry name" value="ELFV_dehydrog_N"/>
    <property type="match status" value="1"/>
</dbReference>
<evidence type="ECO:0000256" key="1">
    <source>
        <dbReference type="ARBA" id="ARBA00006382"/>
    </source>
</evidence>
<feature type="binding site" evidence="4">
    <location>
        <position position="27"/>
    </location>
    <ligand>
        <name>substrate</name>
    </ligand>
</feature>
<feature type="active site" description="Proton donor" evidence="3">
    <location>
        <position position="39"/>
    </location>
</feature>
<dbReference type="GO" id="GO:0000166">
    <property type="term" value="F:nucleotide binding"/>
    <property type="evidence" value="ECO:0007669"/>
    <property type="project" value="UniProtKB-KW"/>
</dbReference>
<feature type="non-terminal residue" evidence="8">
    <location>
        <position position="1"/>
    </location>
</feature>
<dbReference type="Gene3D" id="3.40.50.720">
    <property type="entry name" value="NAD(P)-binding Rossmann-like Domain"/>
    <property type="match status" value="1"/>
</dbReference>
<evidence type="ECO:0000259" key="7">
    <source>
        <dbReference type="SMART" id="SM00839"/>
    </source>
</evidence>
<reference evidence="9" key="1">
    <citation type="submission" date="2017-09" db="EMBL/GenBank/DDBJ databases">
        <title>Depth-based differentiation of microbial function through sediment-hosted aquifers and enrichment of novel symbionts in the deep terrestrial subsurface.</title>
        <authorList>
            <person name="Probst A.J."/>
            <person name="Ladd B."/>
            <person name="Jarett J.K."/>
            <person name="Geller-Mcgrath D.E."/>
            <person name="Sieber C.M.K."/>
            <person name="Emerson J.B."/>
            <person name="Anantharaman K."/>
            <person name="Thomas B.C."/>
            <person name="Malmstrom R."/>
            <person name="Stieglmeier M."/>
            <person name="Klingl A."/>
            <person name="Woyke T."/>
            <person name="Ryan C.M."/>
            <person name="Banfield J.F."/>
        </authorList>
    </citation>
    <scope>NUCLEOTIDE SEQUENCE [LARGE SCALE GENOMIC DNA]</scope>
</reference>
<feature type="binding site" evidence="4">
    <location>
        <position position="123"/>
    </location>
    <ligand>
        <name>NAD(+)</name>
        <dbReference type="ChEBI" id="CHEBI:57540"/>
    </ligand>
</feature>
<feature type="domain" description="Glutamate/phenylalanine/leucine/valine/L-tryptophan dehydrogenase C-terminal" evidence="7">
    <location>
        <begin position="116"/>
        <end position="357"/>
    </location>
</feature>
<dbReference type="InterPro" id="IPR014362">
    <property type="entry name" value="Glu_DH"/>
</dbReference>
<dbReference type="InterPro" id="IPR033922">
    <property type="entry name" value="NAD_bind_Glu_DH"/>
</dbReference>
<dbReference type="SUPFAM" id="SSF51735">
    <property type="entry name" value="NAD(P)-binding Rossmann-fold domains"/>
    <property type="match status" value="1"/>
</dbReference>
<dbReference type="InterPro" id="IPR006095">
    <property type="entry name" value="Glu/Leu/Phe/Val/Trp_DH"/>
</dbReference>
<protein>
    <submittedName>
        <fullName evidence="8">Glutamate dehydrogenase</fullName>
    </submittedName>
</protein>
<keyword evidence="4" id="KW-0520">NAD</keyword>
<evidence type="ECO:0000313" key="8">
    <source>
        <dbReference type="EMBL" id="PIX92541.1"/>
    </source>
</evidence>
<dbReference type="InterPro" id="IPR036291">
    <property type="entry name" value="NAD(P)-bd_dom_sf"/>
</dbReference>
<dbReference type="GO" id="GO:0006538">
    <property type="term" value="P:L-glutamate catabolic process"/>
    <property type="evidence" value="ECO:0007669"/>
    <property type="project" value="TreeGrafter"/>
</dbReference>
<keyword evidence="2 6" id="KW-0560">Oxidoreductase</keyword>
<dbReference type="PANTHER" id="PTHR11606:SF13">
    <property type="entry name" value="GLUTAMATE DEHYDROGENASE 1, MITOCHONDRIAL"/>
    <property type="match status" value="1"/>
</dbReference>
<evidence type="ECO:0000256" key="6">
    <source>
        <dbReference type="RuleBase" id="RU004417"/>
    </source>
</evidence>
<feature type="binding site" evidence="4">
    <location>
        <position position="3"/>
    </location>
    <ligand>
        <name>substrate</name>
    </ligand>
</feature>
<proteinExistence type="inferred from homology"/>